<dbReference type="OrthoDB" id="10063692at2759"/>
<feature type="active site" evidence="12">
    <location>
        <position position="14"/>
    </location>
</feature>
<name>A0A8J2H735_COTCN</name>
<dbReference type="FunFam" id="1.10.287.10:FF:000023">
    <property type="entry name" value="Ataxin 3 variant ref"/>
    <property type="match status" value="1"/>
</dbReference>
<evidence type="ECO:0000256" key="6">
    <source>
        <dbReference type="ARBA" id="ARBA00022801"/>
    </source>
</evidence>
<evidence type="ECO:0000256" key="11">
    <source>
        <dbReference type="PIRSR" id="PIRSR633865-1"/>
    </source>
</evidence>
<organism evidence="15 16">
    <name type="scientific">Cotesia congregata</name>
    <name type="common">Parasitoid wasp</name>
    <name type="synonym">Apanteles congregatus</name>
    <dbReference type="NCBI Taxonomy" id="51543"/>
    <lineage>
        <taxon>Eukaryota</taxon>
        <taxon>Metazoa</taxon>
        <taxon>Ecdysozoa</taxon>
        <taxon>Arthropoda</taxon>
        <taxon>Hexapoda</taxon>
        <taxon>Insecta</taxon>
        <taxon>Pterygota</taxon>
        <taxon>Neoptera</taxon>
        <taxon>Endopterygota</taxon>
        <taxon>Hymenoptera</taxon>
        <taxon>Apocrita</taxon>
        <taxon>Ichneumonoidea</taxon>
        <taxon>Braconidae</taxon>
        <taxon>Microgastrinae</taxon>
        <taxon>Cotesia</taxon>
    </lineage>
</organism>
<comment type="subcellular location">
    <subcellularLocation>
        <location evidence="2">Nucleus</location>
    </subcellularLocation>
</comment>
<evidence type="ECO:0000259" key="14">
    <source>
        <dbReference type="PROSITE" id="PS50957"/>
    </source>
</evidence>
<feature type="active site" evidence="12">
    <location>
        <position position="121"/>
    </location>
</feature>
<feature type="compositionally biased region" description="Low complexity" evidence="13">
    <location>
        <begin position="286"/>
        <end position="296"/>
    </location>
</feature>
<dbReference type="SMART" id="SM00726">
    <property type="entry name" value="UIM"/>
    <property type="match status" value="2"/>
</dbReference>
<feature type="active site" description="Nucleophile" evidence="11">
    <location>
        <position position="14"/>
    </location>
</feature>
<feature type="compositionally biased region" description="Acidic residues" evidence="13">
    <location>
        <begin position="249"/>
        <end position="262"/>
    </location>
</feature>
<keyword evidence="6 12" id="KW-0378">Hydrolase</keyword>
<keyword evidence="5" id="KW-0833">Ubl conjugation pathway</keyword>
<dbReference type="GO" id="GO:0006508">
    <property type="term" value="P:proteolysis"/>
    <property type="evidence" value="ECO:0007669"/>
    <property type="project" value="UniProtKB-KW"/>
</dbReference>
<dbReference type="PROSITE" id="PS50330">
    <property type="entry name" value="UIM"/>
    <property type="match status" value="1"/>
</dbReference>
<dbReference type="Gene3D" id="1.10.287.10">
    <property type="entry name" value="S15/NS1, RNA-binding"/>
    <property type="match status" value="1"/>
</dbReference>
<feature type="active site" evidence="11 12">
    <location>
        <position position="136"/>
    </location>
</feature>
<dbReference type="InterPro" id="IPR003903">
    <property type="entry name" value="UIM_dom"/>
</dbReference>
<dbReference type="EC" id="3.4.19.12" evidence="3"/>
<dbReference type="SMART" id="SM01246">
    <property type="entry name" value="Josephin"/>
    <property type="match status" value="1"/>
</dbReference>
<evidence type="ECO:0000256" key="1">
    <source>
        <dbReference type="ARBA" id="ARBA00000707"/>
    </source>
</evidence>
<dbReference type="InterPro" id="IPR033865">
    <property type="entry name" value="Ataxin-3"/>
</dbReference>
<comment type="caution">
    <text evidence="15">The sequence shown here is derived from an EMBL/GenBank/DDBJ whole genome shotgun (WGS) entry which is preliminary data.</text>
</comment>
<dbReference type="GO" id="GO:0005634">
    <property type="term" value="C:nucleus"/>
    <property type="evidence" value="ECO:0007669"/>
    <property type="project" value="UniProtKB-SubCell"/>
</dbReference>
<evidence type="ECO:0000256" key="8">
    <source>
        <dbReference type="ARBA" id="ARBA00023015"/>
    </source>
</evidence>
<evidence type="ECO:0000256" key="13">
    <source>
        <dbReference type="SAM" id="MobiDB-lite"/>
    </source>
</evidence>
<dbReference type="Proteomes" id="UP000786811">
    <property type="component" value="Unassembled WGS sequence"/>
</dbReference>
<keyword evidence="8" id="KW-0805">Transcription regulation</keyword>
<evidence type="ECO:0000256" key="4">
    <source>
        <dbReference type="ARBA" id="ARBA00022670"/>
    </source>
</evidence>
<dbReference type="GO" id="GO:0004843">
    <property type="term" value="F:cysteine-type deubiquitinase activity"/>
    <property type="evidence" value="ECO:0007669"/>
    <property type="project" value="UniProtKB-EC"/>
</dbReference>
<reference evidence="15" key="1">
    <citation type="submission" date="2021-04" db="EMBL/GenBank/DDBJ databases">
        <authorList>
            <person name="Chebbi M.A.C M."/>
        </authorList>
    </citation>
    <scope>NUCLEOTIDE SEQUENCE</scope>
</reference>
<dbReference type="FunFam" id="3.90.70.40:FF:000005">
    <property type="entry name" value="Ataxin 3"/>
    <property type="match status" value="1"/>
</dbReference>
<feature type="region of interest" description="Disordered" evidence="13">
    <location>
        <begin position="187"/>
        <end position="211"/>
    </location>
</feature>
<evidence type="ECO:0000256" key="5">
    <source>
        <dbReference type="ARBA" id="ARBA00022786"/>
    </source>
</evidence>
<gene>
    <name evidence="15" type="ORF">HICCMSTLAB_LOCUS3086</name>
</gene>
<dbReference type="Pfam" id="PF02099">
    <property type="entry name" value="Josephin"/>
    <property type="match status" value="1"/>
</dbReference>
<evidence type="ECO:0000313" key="15">
    <source>
        <dbReference type="EMBL" id="CAG5080718.1"/>
    </source>
</evidence>
<keyword evidence="16" id="KW-1185">Reference proteome</keyword>
<dbReference type="GO" id="GO:0016579">
    <property type="term" value="P:protein deubiquitination"/>
    <property type="evidence" value="ECO:0007669"/>
    <property type="project" value="InterPro"/>
</dbReference>
<feature type="active site" description="Proton acceptor" evidence="11">
    <location>
        <position position="121"/>
    </location>
</feature>
<accession>A0A8J2H735</accession>
<evidence type="ECO:0000256" key="9">
    <source>
        <dbReference type="ARBA" id="ARBA00023163"/>
    </source>
</evidence>
<evidence type="ECO:0000256" key="7">
    <source>
        <dbReference type="ARBA" id="ARBA00022807"/>
    </source>
</evidence>
<evidence type="ECO:0000256" key="10">
    <source>
        <dbReference type="ARBA" id="ARBA00023242"/>
    </source>
</evidence>
<dbReference type="PANTHER" id="PTHR14159:SF0">
    <property type="entry name" value="ATAXIN-3-RELATED"/>
    <property type="match status" value="1"/>
</dbReference>
<evidence type="ECO:0000256" key="2">
    <source>
        <dbReference type="ARBA" id="ARBA00004123"/>
    </source>
</evidence>
<evidence type="ECO:0000313" key="16">
    <source>
        <dbReference type="Proteomes" id="UP000786811"/>
    </source>
</evidence>
<feature type="region of interest" description="Disordered" evidence="13">
    <location>
        <begin position="227"/>
        <end position="309"/>
    </location>
</feature>
<dbReference type="InterPro" id="IPR006155">
    <property type="entry name" value="Josephin"/>
</dbReference>
<evidence type="ECO:0000256" key="12">
    <source>
        <dbReference type="PROSITE-ProRule" id="PRU00331"/>
    </source>
</evidence>
<keyword evidence="7" id="KW-0788">Thiol protease</keyword>
<dbReference type="PRINTS" id="PR01233">
    <property type="entry name" value="JOSEPHIN"/>
</dbReference>
<dbReference type="Gene3D" id="3.90.70.40">
    <property type="match status" value="1"/>
</dbReference>
<feature type="domain" description="Josephin" evidence="14">
    <location>
        <begin position="1"/>
        <end position="182"/>
    </location>
</feature>
<comment type="catalytic activity">
    <reaction evidence="1">
        <text>Thiol-dependent hydrolysis of ester, thioester, amide, peptide and isopeptide bonds formed by the C-terminal Gly of ubiquitin (a 76-residue protein attached to proteins as an intracellular targeting signal).</text>
        <dbReference type="EC" id="3.4.19.12"/>
    </reaction>
</comment>
<protein>
    <recommendedName>
        <fullName evidence="3">ubiquitinyl hydrolase 1</fullName>
        <ecNumber evidence="3">3.4.19.12</ecNumber>
    </recommendedName>
</protein>
<keyword evidence="10" id="KW-0539">Nucleus</keyword>
<evidence type="ECO:0000256" key="3">
    <source>
        <dbReference type="ARBA" id="ARBA00012759"/>
    </source>
</evidence>
<proteinExistence type="predicted"/>
<dbReference type="AlphaFoldDB" id="A0A8J2H735"/>
<dbReference type="PANTHER" id="PTHR14159">
    <property type="entry name" value="ATAXIN-3-RELATED"/>
    <property type="match status" value="1"/>
</dbReference>
<sequence>MESIFHEKQEGYLCAQHCLNALLQGSYFNAVDLANLAQQMDEEERLRMAESGLDSDDYRRFMQQPSENMDDSGYFSVQVISSALKVWSLELIPYNSTEPTALIAQNDPSRMQAYICNYKGHWYTIRKLGNQWFNLNSLLNSPQLLSDTFLSMFIAQLIQEGYSIFIVVGELPECIADAVLLKNPVTTASKSKPDQTKPESSGYRLGTAEEDERKKIQQAVADIERVKVPGSSLAQSSSGGKEKIIPIVLEDDDDDDDDDEYDDKANLEKALQLSLQDEEADKSLKLRLNSNSNSKPSPEEEEEDDELRKALQLSLECVTAPTTPDPDDLRWRRLAFLNNLSRSGNESKLNT</sequence>
<keyword evidence="9" id="KW-0804">Transcription</keyword>
<dbReference type="EMBL" id="CAJNRD030001118">
    <property type="protein sequence ID" value="CAG5080718.1"/>
    <property type="molecule type" value="Genomic_DNA"/>
</dbReference>
<keyword evidence="4" id="KW-0645">Protease</keyword>
<dbReference type="PROSITE" id="PS50957">
    <property type="entry name" value="JOSEPHIN"/>
    <property type="match status" value="1"/>
</dbReference>